<sequence length="147" mass="16294">MENSDPASASKPIRYKKKENGKIRYVFVDQDKFQNLPLFPTTLTERKPGGKVYSSMKSGSISTQALTLPPSILKKGQSQPKKKSSVVSTTSNLSRLPDQRSNSPTMSDVSYSSSNYSKANSKQFTNLSPTTNVQKEQSKRKKVKADI</sequence>
<feature type="compositionally biased region" description="Low complexity" evidence="1">
    <location>
        <begin position="110"/>
        <end position="122"/>
    </location>
</feature>
<feature type="region of interest" description="Disordered" evidence="1">
    <location>
        <begin position="40"/>
        <end position="147"/>
    </location>
</feature>
<gene>
    <name evidence="2" type="ORF">GPM918_LOCUS30273</name>
    <name evidence="3" type="ORF">SRO942_LOCUS30882</name>
</gene>
<dbReference type="AlphaFoldDB" id="A0A815GEW4"/>
<feature type="compositionally biased region" description="Polar residues" evidence="1">
    <location>
        <begin position="123"/>
        <end position="135"/>
    </location>
</feature>
<dbReference type="Proteomes" id="UP000681722">
    <property type="component" value="Unassembled WGS sequence"/>
</dbReference>
<evidence type="ECO:0000256" key="1">
    <source>
        <dbReference type="SAM" id="MobiDB-lite"/>
    </source>
</evidence>
<evidence type="ECO:0000313" key="4">
    <source>
        <dbReference type="Proteomes" id="UP000663829"/>
    </source>
</evidence>
<feature type="compositionally biased region" description="Basic residues" evidence="1">
    <location>
        <begin position="138"/>
        <end position="147"/>
    </location>
</feature>
<reference evidence="2" key="1">
    <citation type="submission" date="2021-02" db="EMBL/GenBank/DDBJ databases">
        <authorList>
            <person name="Nowell W R."/>
        </authorList>
    </citation>
    <scope>NUCLEOTIDE SEQUENCE</scope>
</reference>
<feature type="compositionally biased region" description="Polar residues" evidence="1">
    <location>
        <begin position="99"/>
        <end position="109"/>
    </location>
</feature>
<name>A0A815GEW4_9BILA</name>
<protein>
    <submittedName>
        <fullName evidence="2">Uncharacterized protein</fullName>
    </submittedName>
</protein>
<dbReference type="EMBL" id="CAJNOQ010014238">
    <property type="protein sequence ID" value="CAF1337690.1"/>
    <property type="molecule type" value="Genomic_DNA"/>
</dbReference>
<organism evidence="2 4">
    <name type="scientific">Didymodactylos carnosus</name>
    <dbReference type="NCBI Taxonomy" id="1234261"/>
    <lineage>
        <taxon>Eukaryota</taxon>
        <taxon>Metazoa</taxon>
        <taxon>Spiralia</taxon>
        <taxon>Gnathifera</taxon>
        <taxon>Rotifera</taxon>
        <taxon>Eurotatoria</taxon>
        <taxon>Bdelloidea</taxon>
        <taxon>Philodinida</taxon>
        <taxon>Philodinidae</taxon>
        <taxon>Didymodactylos</taxon>
    </lineage>
</organism>
<feature type="compositionally biased region" description="Polar residues" evidence="1">
    <location>
        <begin position="55"/>
        <end position="66"/>
    </location>
</feature>
<accession>A0A815GEW4</accession>
<feature type="compositionally biased region" description="Low complexity" evidence="1">
    <location>
        <begin position="74"/>
        <end position="91"/>
    </location>
</feature>
<evidence type="ECO:0000313" key="3">
    <source>
        <dbReference type="EMBL" id="CAF4196277.1"/>
    </source>
</evidence>
<proteinExistence type="predicted"/>
<comment type="caution">
    <text evidence="2">The sequence shown here is derived from an EMBL/GenBank/DDBJ whole genome shotgun (WGS) entry which is preliminary data.</text>
</comment>
<evidence type="ECO:0000313" key="2">
    <source>
        <dbReference type="EMBL" id="CAF1337690.1"/>
    </source>
</evidence>
<dbReference type="EMBL" id="CAJOBC010056904">
    <property type="protein sequence ID" value="CAF4196277.1"/>
    <property type="molecule type" value="Genomic_DNA"/>
</dbReference>
<dbReference type="Proteomes" id="UP000663829">
    <property type="component" value="Unassembled WGS sequence"/>
</dbReference>
<keyword evidence="4" id="KW-1185">Reference proteome</keyword>